<evidence type="ECO:0000313" key="2">
    <source>
        <dbReference type="EMBL" id="OCF59588.1"/>
    </source>
</evidence>
<reference evidence="2 3" key="1">
    <citation type="submission" date="2013-07" db="EMBL/GenBank/DDBJ databases">
        <title>The Genome Sequence of Kwoniella mangroviensis CBS10435.</title>
        <authorList>
            <consortium name="The Broad Institute Genome Sequencing Platform"/>
            <person name="Cuomo C."/>
            <person name="Litvintseva A."/>
            <person name="Chen Y."/>
            <person name="Heitman J."/>
            <person name="Sun S."/>
            <person name="Springer D."/>
            <person name="Dromer F."/>
            <person name="Young S.K."/>
            <person name="Zeng Q."/>
            <person name="Gargeya S."/>
            <person name="Fitzgerald M."/>
            <person name="Abouelleil A."/>
            <person name="Alvarado L."/>
            <person name="Berlin A.M."/>
            <person name="Chapman S.B."/>
            <person name="Dewar J."/>
            <person name="Goldberg J."/>
            <person name="Griggs A."/>
            <person name="Gujja S."/>
            <person name="Hansen M."/>
            <person name="Howarth C."/>
            <person name="Imamovic A."/>
            <person name="Larimer J."/>
            <person name="McCowan C."/>
            <person name="Murphy C."/>
            <person name="Pearson M."/>
            <person name="Priest M."/>
            <person name="Roberts A."/>
            <person name="Saif S."/>
            <person name="Shea T."/>
            <person name="Sykes S."/>
            <person name="Wortman J."/>
            <person name="Nusbaum C."/>
            <person name="Birren B."/>
        </authorList>
    </citation>
    <scope>NUCLEOTIDE SEQUENCE [LARGE SCALE GENOMIC DNA]</scope>
    <source>
        <strain evidence="2 3">CBS 10435</strain>
    </source>
</reference>
<dbReference type="OrthoDB" id="10636048at2759"/>
<feature type="compositionally biased region" description="Basic and acidic residues" evidence="1">
    <location>
        <begin position="29"/>
        <end position="44"/>
    </location>
</feature>
<feature type="region of interest" description="Disordered" evidence="1">
    <location>
        <begin position="1"/>
        <end position="71"/>
    </location>
</feature>
<feature type="compositionally biased region" description="Polar residues" evidence="1">
    <location>
        <begin position="180"/>
        <end position="195"/>
    </location>
</feature>
<reference evidence="3" key="2">
    <citation type="submission" date="2013-12" db="EMBL/GenBank/DDBJ databases">
        <title>Evolution of pathogenesis and genome organization in the Tremellales.</title>
        <authorList>
            <person name="Cuomo C."/>
            <person name="Litvintseva A."/>
            <person name="Heitman J."/>
            <person name="Chen Y."/>
            <person name="Sun S."/>
            <person name="Springer D."/>
            <person name="Dromer F."/>
            <person name="Young S."/>
            <person name="Zeng Q."/>
            <person name="Chapman S."/>
            <person name="Gujja S."/>
            <person name="Saif S."/>
            <person name="Birren B."/>
        </authorList>
    </citation>
    <scope>NUCLEOTIDE SEQUENCE [LARGE SCALE GENOMIC DNA]</scope>
    <source>
        <strain evidence="3">CBS 10435</strain>
    </source>
</reference>
<name>A0A1B9IVN5_9TREE</name>
<sequence length="520" mass="60269">MPPRHKSRYDSEDDSDRRSRSRWARTPRRSRDTSSSRYGVEDRSMYPPDPGPLNEPRSYSQYSRSSGESQRDIAVEVDNDVQSGQRVYHQTGTQPIQHRTGNNDASTRAYTQPELGELAYRSRPVPSVDVPTSRLQRYPVNSTHYERRAQTLSLVELTGHQPGPPRNLPQYSYPAEFRSPSLSSRPLDTDAQQSSLNPLFSSSIHSYPSSVHNSRDIGLVMFQRDMGTAADPRDQIVIFSRRRFHYPDEDALLFTSPVHFPIVDDRGNVEHYKVCEHVLLDCTMPEKEIKLWSDAYLKMLNLHSCLLANYQQTDNGIPSQCKAFHTPVHTSTVSIRGIHPEDTHFYSAAIIPRDHRMFRDHPSTSRMITVDHSVTFEEVANQYNSQQVTFARRYKDWINSDSGKLRLSQERYITDIKDNIRLRENVLKERKRELENNISSKDVIKTLQDGLKQYDIDGHQATSRFSPATANSKLCRFTEDALRQLEDMVQPLSWLREDEERLKKEKGDLRGYYRSLDWMN</sequence>
<dbReference type="AlphaFoldDB" id="A0A1B9IVN5"/>
<dbReference type="EMBL" id="KI669460">
    <property type="protein sequence ID" value="OCF59588.1"/>
    <property type="molecule type" value="Genomic_DNA"/>
</dbReference>
<feature type="region of interest" description="Disordered" evidence="1">
    <location>
        <begin position="119"/>
        <end position="144"/>
    </location>
</feature>
<feature type="compositionally biased region" description="Polar residues" evidence="1">
    <location>
        <begin position="133"/>
        <end position="143"/>
    </location>
</feature>
<dbReference type="Proteomes" id="UP000092583">
    <property type="component" value="Unassembled WGS sequence"/>
</dbReference>
<feature type="compositionally biased region" description="Low complexity" evidence="1">
    <location>
        <begin position="57"/>
        <end position="68"/>
    </location>
</feature>
<feature type="region of interest" description="Disordered" evidence="1">
    <location>
        <begin position="87"/>
        <end position="107"/>
    </location>
</feature>
<feature type="compositionally biased region" description="Basic residues" evidence="1">
    <location>
        <begin position="19"/>
        <end position="28"/>
    </location>
</feature>
<gene>
    <name evidence="2" type="ORF">L486_02259</name>
</gene>
<organism evidence="2 3">
    <name type="scientific">Kwoniella mangroviensis CBS 10435</name>
    <dbReference type="NCBI Taxonomy" id="1331196"/>
    <lineage>
        <taxon>Eukaryota</taxon>
        <taxon>Fungi</taxon>
        <taxon>Dikarya</taxon>
        <taxon>Basidiomycota</taxon>
        <taxon>Agaricomycotina</taxon>
        <taxon>Tremellomycetes</taxon>
        <taxon>Tremellales</taxon>
        <taxon>Cryptococcaceae</taxon>
        <taxon>Kwoniella</taxon>
    </lineage>
</organism>
<evidence type="ECO:0000313" key="3">
    <source>
        <dbReference type="Proteomes" id="UP000092583"/>
    </source>
</evidence>
<accession>A0A1B9IVN5</accession>
<keyword evidence="3" id="KW-1185">Reference proteome</keyword>
<evidence type="ECO:0000256" key="1">
    <source>
        <dbReference type="SAM" id="MobiDB-lite"/>
    </source>
</evidence>
<proteinExistence type="predicted"/>
<protein>
    <submittedName>
        <fullName evidence="2">Uncharacterized protein</fullName>
    </submittedName>
</protein>
<feature type="region of interest" description="Disordered" evidence="1">
    <location>
        <begin position="157"/>
        <end position="195"/>
    </location>
</feature>